<evidence type="ECO:0000313" key="1">
    <source>
        <dbReference type="EMBL" id="AGQ20164.1"/>
    </source>
</evidence>
<name>S5DMJ9_9VIRU</name>
<accession>S5DMJ9</accession>
<protein>
    <submittedName>
        <fullName evidence="1">AsIV-cont00048-ORF3</fullName>
    </submittedName>
</protein>
<dbReference type="EMBL" id="KC752254">
    <property type="protein sequence ID" value="AGQ20164.1"/>
    <property type="molecule type" value="Genomic_DNA"/>
</dbReference>
<proteinExistence type="predicted"/>
<reference evidence="1" key="1">
    <citation type="journal article" date="2013" name="J. Gen. Virol.">
        <title>Ultrastructural and genomic characterization of a second banchine polydnavirus confirms the existence of shared features within this ichnovirus lineage.</title>
        <authorList>
            <person name="Djoumad A."/>
            <person name="Stoltz D."/>
            <person name="Beliveau C."/>
            <person name="Boyle B."/>
            <person name="Kuhn L."/>
            <person name="Cusson M."/>
        </authorList>
    </citation>
    <scope>NUCLEOTIDE SEQUENCE</scope>
</reference>
<sequence length="77" mass="9384">MDYYPNTNELRVVNRLVRKINYCNKYLAKYRAREDLEARIREDLVELQMEKANMVARMKVTVKNWKVVPQNVLDIYF</sequence>
<organism evidence="1">
    <name type="scientific">Apophua simplicipes ichnovirus</name>
    <dbReference type="NCBI Taxonomy" id="1329648"/>
    <lineage>
        <taxon>Viruses</taxon>
        <taxon>Viruses incertae sedis</taxon>
        <taxon>Polydnaviriformidae</taxon>
        <taxon>Ichnoviriform</taxon>
    </lineage>
</organism>